<reference evidence="1" key="1">
    <citation type="submission" date="2009-06" db="EMBL/GenBank/DDBJ databases">
        <title>Complete sequence of Dickeya dadantii Ech703.</title>
        <authorList>
            <consortium name="US DOE Joint Genome Institute"/>
            <person name="Lucas S."/>
            <person name="Copeland A."/>
            <person name="Lapidus A."/>
            <person name="Glavina del Rio T."/>
            <person name="Dalin E."/>
            <person name="Tice H."/>
            <person name="Bruce D."/>
            <person name="Goodwin L."/>
            <person name="Pitluck S."/>
            <person name="Chertkov O."/>
            <person name="Brettin T."/>
            <person name="Detter J.C."/>
            <person name="Han C."/>
            <person name="Larimer F."/>
            <person name="Land M."/>
            <person name="Hauser L."/>
            <person name="Kyrpides N."/>
            <person name="Mikhailova N."/>
            <person name="Balakrishnan V."/>
            <person name="Glasner J."/>
            <person name="Perna N.T."/>
        </authorList>
    </citation>
    <scope>NUCLEOTIDE SEQUENCE [LARGE SCALE GENOMIC DNA]</scope>
    <source>
        <strain evidence="1">Ech703</strain>
    </source>
</reference>
<dbReference type="HOGENOM" id="CLU_2259290_0_0_6"/>
<dbReference type="KEGG" id="dda:Dd703_1414"/>
<dbReference type="STRING" id="579405.Dd703_1414"/>
<name>C6CDU9_MUSP7</name>
<dbReference type="eggNOG" id="COG4096">
    <property type="taxonomic scope" value="Bacteria"/>
</dbReference>
<proteinExistence type="predicted"/>
<sequence length="103" mass="11796">MAGVNKTYLTETDIITTFILPAVKEAGWDDVAKIRQEVKWRDGKVVVRGKLASHIKGYWSTKTGHRFSVFPVSIFRLELPLLKRAQLNFVKTFGVEPDMFKNI</sequence>
<dbReference type="Proteomes" id="UP000002734">
    <property type="component" value="Chromosome"/>
</dbReference>
<accession>C6CDU9</accession>
<dbReference type="AlphaFoldDB" id="C6CDU9"/>
<protein>
    <submittedName>
        <fullName evidence="1">Uncharacterized protein</fullName>
    </submittedName>
</protein>
<keyword evidence="2" id="KW-1185">Reference proteome</keyword>
<organism evidence="1 2">
    <name type="scientific">Musicola paradisiaca (strain Ech703)</name>
    <name type="common">Dickeya paradisiaca</name>
    <name type="synonym">Dickeya dadantii</name>
    <dbReference type="NCBI Taxonomy" id="579405"/>
    <lineage>
        <taxon>Bacteria</taxon>
        <taxon>Pseudomonadati</taxon>
        <taxon>Pseudomonadota</taxon>
        <taxon>Gammaproteobacteria</taxon>
        <taxon>Enterobacterales</taxon>
        <taxon>Pectobacteriaceae</taxon>
        <taxon>Musicola</taxon>
    </lineage>
</organism>
<gene>
    <name evidence="1" type="ordered locus">Dd703_1414</name>
</gene>
<dbReference type="Gene3D" id="3.90.1570.30">
    <property type="match status" value="1"/>
</dbReference>
<evidence type="ECO:0000313" key="1">
    <source>
        <dbReference type="EMBL" id="ACS85216.1"/>
    </source>
</evidence>
<dbReference type="RefSeq" id="WP_012765033.1">
    <property type="nucleotide sequence ID" value="NC_012880.1"/>
</dbReference>
<dbReference type="EMBL" id="CP001654">
    <property type="protein sequence ID" value="ACS85216.1"/>
    <property type="molecule type" value="Genomic_DNA"/>
</dbReference>
<evidence type="ECO:0000313" key="2">
    <source>
        <dbReference type="Proteomes" id="UP000002734"/>
    </source>
</evidence>